<evidence type="ECO:0000256" key="5">
    <source>
        <dbReference type="ARBA" id="ARBA00023015"/>
    </source>
</evidence>
<keyword evidence="4 11" id="KW-1133">Transmembrane helix</keyword>
<feature type="domain" description="NAC" evidence="12">
    <location>
        <begin position="9"/>
        <end position="158"/>
    </location>
</feature>
<dbReference type="InterPro" id="IPR003441">
    <property type="entry name" value="NAC-dom"/>
</dbReference>
<dbReference type="PROSITE" id="PS51005">
    <property type="entry name" value="NAC"/>
    <property type="match status" value="1"/>
</dbReference>
<evidence type="ECO:0000313" key="13">
    <source>
        <dbReference type="EMBL" id="KAK4759077.1"/>
    </source>
</evidence>
<keyword evidence="8" id="KW-0010">Activator</keyword>
<keyword evidence="5" id="KW-0805">Transcription regulation</keyword>
<dbReference type="SUPFAM" id="SSF101941">
    <property type="entry name" value="NAC domain"/>
    <property type="match status" value="1"/>
</dbReference>
<evidence type="ECO:0000256" key="11">
    <source>
        <dbReference type="SAM" id="Phobius"/>
    </source>
</evidence>
<dbReference type="Proteomes" id="UP001345219">
    <property type="component" value="Chromosome 15"/>
</dbReference>
<dbReference type="Gene3D" id="2.170.150.80">
    <property type="entry name" value="NAC domain"/>
    <property type="match status" value="1"/>
</dbReference>
<dbReference type="InterPro" id="IPR036093">
    <property type="entry name" value="NAC_dom_sf"/>
</dbReference>
<evidence type="ECO:0000256" key="4">
    <source>
        <dbReference type="ARBA" id="ARBA00022989"/>
    </source>
</evidence>
<dbReference type="AlphaFoldDB" id="A0AAN7Q3T1"/>
<keyword evidence="10" id="KW-0539">Nucleus</keyword>
<dbReference type="Pfam" id="PF02365">
    <property type="entry name" value="NAM"/>
    <property type="match status" value="1"/>
</dbReference>
<sequence length="516" mass="58143">MAILPINSLPLGFRFRPTDEELVNYYLRLRINGNENEVRVIRTIDVYKWEPSDLPDLSVIQSNDSEWFFFCPRDKKYPNGRRLNRATNAGYWKATGKDRTIKSGSNLIGMKKTLVFHRGRAPGKRTNWVMHEYRATLEELNGTHPGQESYVLCRLFKKNDETLECSKCNDAGEGPSTSAAKSSPEYNGLGLVTIQETLPLKQDEDISHDVRAEGATLQDDDWHLVDDSLVEPPFPELPEQIKEDHVSPSTDSAVIKEPDDDAIKEFLDMVLNTDNDISCEFGSETGNNQILPENAELTGLQQAHTKPEDHGWSSTGACNLNENLFPGDSDMLSSQIPFLENNHTGYTRVSEYPTGTEDRDILVTGIRIRSRASQVPPPSLDPGTQGTAMRRMHLQLMLPRGTISGSMQFVKPHFEEVKDPSLKSEITVLRVLDELGQISTEPVYGESSSNATDELKQENKVVQQFSLQDPMSSSKVSLSRDFPTMKLTRLKVSPFQVLTLLTLFICLFSIWKYIKL</sequence>
<dbReference type="EMBL" id="JAXIOK010000012">
    <property type="protein sequence ID" value="KAK4759077.1"/>
    <property type="molecule type" value="Genomic_DNA"/>
</dbReference>
<proteinExistence type="predicted"/>
<keyword evidence="3 11" id="KW-0812">Transmembrane</keyword>
<dbReference type="GO" id="GO:0006355">
    <property type="term" value="P:regulation of DNA-templated transcription"/>
    <property type="evidence" value="ECO:0007669"/>
    <property type="project" value="InterPro"/>
</dbReference>
<evidence type="ECO:0000256" key="9">
    <source>
        <dbReference type="ARBA" id="ARBA00023163"/>
    </source>
</evidence>
<keyword evidence="9" id="KW-0804">Transcription</keyword>
<evidence type="ECO:0000259" key="12">
    <source>
        <dbReference type="PROSITE" id="PS51005"/>
    </source>
</evidence>
<name>A0AAN7Q3T1_9MYRT</name>
<feature type="transmembrane region" description="Helical" evidence="11">
    <location>
        <begin position="495"/>
        <end position="514"/>
    </location>
</feature>
<dbReference type="FunFam" id="2.170.150.80:FF:000002">
    <property type="entry name" value="Nac domain-containing protein 86"/>
    <property type="match status" value="1"/>
</dbReference>
<dbReference type="PANTHER" id="PTHR31744">
    <property type="entry name" value="PROTEIN CUP-SHAPED COTYLEDON 2-RELATED"/>
    <property type="match status" value="1"/>
</dbReference>
<keyword evidence="6" id="KW-0238">DNA-binding</keyword>
<evidence type="ECO:0000256" key="2">
    <source>
        <dbReference type="ARBA" id="ARBA00004167"/>
    </source>
</evidence>
<evidence type="ECO:0000256" key="7">
    <source>
        <dbReference type="ARBA" id="ARBA00023136"/>
    </source>
</evidence>
<dbReference type="GO" id="GO:0016020">
    <property type="term" value="C:membrane"/>
    <property type="evidence" value="ECO:0007669"/>
    <property type="project" value="UniProtKB-SubCell"/>
</dbReference>
<evidence type="ECO:0000256" key="10">
    <source>
        <dbReference type="ARBA" id="ARBA00023242"/>
    </source>
</evidence>
<keyword evidence="14" id="KW-1185">Reference proteome</keyword>
<evidence type="ECO:0000256" key="3">
    <source>
        <dbReference type="ARBA" id="ARBA00022692"/>
    </source>
</evidence>
<comment type="caution">
    <text evidence="13">The sequence shown here is derived from an EMBL/GenBank/DDBJ whole genome shotgun (WGS) entry which is preliminary data.</text>
</comment>
<dbReference type="PANTHER" id="PTHR31744:SF216">
    <property type="entry name" value="NAC TRANSCRIPTION FACTOR"/>
    <property type="match status" value="1"/>
</dbReference>
<evidence type="ECO:0000256" key="1">
    <source>
        <dbReference type="ARBA" id="ARBA00004123"/>
    </source>
</evidence>
<reference evidence="13 14" key="1">
    <citation type="journal article" date="2023" name="Hortic Res">
        <title>Pangenome of water caltrop reveals structural variations and asymmetric subgenome divergence after allopolyploidization.</title>
        <authorList>
            <person name="Zhang X."/>
            <person name="Chen Y."/>
            <person name="Wang L."/>
            <person name="Yuan Y."/>
            <person name="Fang M."/>
            <person name="Shi L."/>
            <person name="Lu R."/>
            <person name="Comes H.P."/>
            <person name="Ma Y."/>
            <person name="Chen Y."/>
            <person name="Huang G."/>
            <person name="Zhou Y."/>
            <person name="Zheng Z."/>
            <person name="Qiu Y."/>
        </authorList>
    </citation>
    <scope>NUCLEOTIDE SEQUENCE [LARGE SCALE GENOMIC DNA]</scope>
    <source>
        <tissue evidence="13">Roots</tissue>
    </source>
</reference>
<comment type="subcellular location">
    <subcellularLocation>
        <location evidence="2">Membrane</location>
        <topology evidence="2">Single-pass membrane protein</topology>
    </subcellularLocation>
    <subcellularLocation>
        <location evidence="1">Nucleus</location>
    </subcellularLocation>
</comment>
<keyword evidence="7 11" id="KW-0472">Membrane</keyword>
<gene>
    <name evidence="13" type="ORF">SAY87_020378</name>
</gene>
<evidence type="ECO:0000256" key="6">
    <source>
        <dbReference type="ARBA" id="ARBA00023125"/>
    </source>
</evidence>
<evidence type="ECO:0000256" key="8">
    <source>
        <dbReference type="ARBA" id="ARBA00023159"/>
    </source>
</evidence>
<dbReference type="GO" id="GO:0000976">
    <property type="term" value="F:transcription cis-regulatory region binding"/>
    <property type="evidence" value="ECO:0007669"/>
    <property type="project" value="UniProtKB-ARBA"/>
</dbReference>
<organism evidence="13 14">
    <name type="scientific">Trapa incisa</name>
    <dbReference type="NCBI Taxonomy" id="236973"/>
    <lineage>
        <taxon>Eukaryota</taxon>
        <taxon>Viridiplantae</taxon>
        <taxon>Streptophyta</taxon>
        <taxon>Embryophyta</taxon>
        <taxon>Tracheophyta</taxon>
        <taxon>Spermatophyta</taxon>
        <taxon>Magnoliopsida</taxon>
        <taxon>eudicotyledons</taxon>
        <taxon>Gunneridae</taxon>
        <taxon>Pentapetalae</taxon>
        <taxon>rosids</taxon>
        <taxon>malvids</taxon>
        <taxon>Myrtales</taxon>
        <taxon>Lythraceae</taxon>
        <taxon>Trapa</taxon>
    </lineage>
</organism>
<protein>
    <recommendedName>
        <fullName evidence="12">NAC domain-containing protein</fullName>
    </recommendedName>
</protein>
<accession>A0AAN7Q3T1</accession>
<dbReference type="GO" id="GO:0005634">
    <property type="term" value="C:nucleus"/>
    <property type="evidence" value="ECO:0007669"/>
    <property type="project" value="UniProtKB-SubCell"/>
</dbReference>
<evidence type="ECO:0000313" key="14">
    <source>
        <dbReference type="Proteomes" id="UP001345219"/>
    </source>
</evidence>